<protein>
    <submittedName>
        <fullName evidence="1">Uncharacterized protein</fullName>
    </submittedName>
</protein>
<accession>A0ABS4TWY5</accession>
<reference evidence="1 2" key="1">
    <citation type="submission" date="2021-03" db="EMBL/GenBank/DDBJ databases">
        <title>Sequencing the genomes of 1000 actinobacteria strains.</title>
        <authorList>
            <person name="Klenk H.-P."/>
        </authorList>
    </citation>
    <scope>NUCLEOTIDE SEQUENCE [LARGE SCALE GENOMIC DNA]</scope>
    <source>
        <strain evidence="1 2">DSM 46670</strain>
    </source>
</reference>
<proteinExistence type="predicted"/>
<comment type="caution">
    <text evidence="1">The sequence shown here is derived from an EMBL/GenBank/DDBJ whole genome shotgun (WGS) entry which is preliminary data.</text>
</comment>
<gene>
    <name evidence="1" type="ORF">JOF56_009279</name>
</gene>
<sequence>MHWQYHNLAPLAPCYLVEIAGWRDVLAVPGITQYTPYANPGQPLRDGVMTRPLDQISGQADSYEQLVEQLATALDHLTFTFDFPRGQETLRAKELAAQPPDLTGRYGYRATF</sequence>
<organism evidence="1 2">
    <name type="scientific">Kibdelosporangium banguiense</name>
    <dbReference type="NCBI Taxonomy" id="1365924"/>
    <lineage>
        <taxon>Bacteria</taxon>
        <taxon>Bacillati</taxon>
        <taxon>Actinomycetota</taxon>
        <taxon>Actinomycetes</taxon>
        <taxon>Pseudonocardiales</taxon>
        <taxon>Pseudonocardiaceae</taxon>
        <taxon>Kibdelosporangium</taxon>
    </lineage>
</organism>
<dbReference type="RefSeq" id="WP_209645794.1">
    <property type="nucleotide sequence ID" value="NZ_JAGINW010000001.1"/>
</dbReference>
<evidence type="ECO:0000313" key="2">
    <source>
        <dbReference type="Proteomes" id="UP001519332"/>
    </source>
</evidence>
<name>A0ABS4TWY5_9PSEU</name>
<keyword evidence="2" id="KW-1185">Reference proteome</keyword>
<dbReference type="EMBL" id="JAGINW010000001">
    <property type="protein sequence ID" value="MBP2328894.1"/>
    <property type="molecule type" value="Genomic_DNA"/>
</dbReference>
<dbReference type="Proteomes" id="UP001519332">
    <property type="component" value="Unassembled WGS sequence"/>
</dbReference>
<evidence type="ECO:0000313" key="1">
    <source>
        <dbReference type="EMBL" id="MBP2328894.1"/>
    </source>
</evidence>